<dbReference type="Proteomes" id="UP000253562">
    <property type="component" value="Unassembled WGS sequence"/>
</dbReference>
<evidence type="ECO:0000256" key="3">
    <source>
        <dbReference type="PROSITE-ProRule" id="PRU00339"/>
    </source>
</evidence>
<protein>
    <recommendedName>
        <fullName evidence="6">Tetratricopeptide repeat protein</fullName>
    </recommendedName>
</protein>
<dbReference type="Pfam" id="PF14559">
    <property type="entry name" value="TPR_19"/>
    <property type="match status" value="1"/>
</dbReference>
<dbReference type="PANTHER" id="PTHR45586:SF1">
    <property type="entry name" value="LIPOPOLYSACCHARIDE ASSEMBLY PROTEIN B"/>
    <property type="match status" value="1"/>
</dbReference>
<keyword evidence="1" id="KW-0677">Repeat</keyword>
<dbReference type="PROSITE" id="PS50005">
    <property type="entry name" value="TPR"/>
    <property type="match status" value="2"/>
</dbReference>
<feature type="repeat" description="TPR" evidence="3">
    <location>
        <begin position="404"/>
        <end position="437"/>
    </location>
</feature>
<dbReference type="Gene3D" id="1.25.40.10">
    <property type="entry name" value="Tetratricopeptide repeat domain"/>
    <property type="match status" value="7"/>
</dbReference>
<dbReference type="SUPFAM" id="SSF81901">
    <property type="entry name" value="HCP-like"/>
    <property type="match status" value="1"/>
</dbReference>
<feature type="repeat" description="TPR" evidence="3">
    <location>
        <begin position="1346"/>
        <end position="1379"/>
    </location>
</feature>
<evidence type="ECO:0000313" key="5">
    <source>
        <dbReference type="Proteomes" id="UP000253562"/>
    </source>
</evidence>
<keyword evidence="2 3" id="KW-0802">TPR repeat</keyword>
<comment type="caution">
    <text evidence="4">The sequence shown here is derived from an EMBL/GenBank/DDBJ whole genome shotgun (WGS) entry which is preliminary data.</text>
</comment>
<dbReference type="InterPro" id="IPR051012">
    <property type="entry name" value="CellSynth/LPSAsmb/PSIAsmb"/>
</dbReference>
<name>A0A368KST8_9BACT</name>
<evidence type="ECO:0000256" key="2">
    <source>
        <dbReference type="ARBA" id="ARBA00022803"/>
    </source>
</evidence>
<dbReference type="EMBL" id="QPEX01000030">
    <property type="protein sequence ID" value="RCS46346.1"/>
    <property type="molecule type" value="Genomic_DNA"/>
</dbReference>
<dbReference type="PANTHER" id="PTHR45586">
    <property type="entry name" value="TPR REPEAT-CONTAINING PROTEIN PA4667"/>
    <property type="match status" value="1"/>
</dbReference>
<dbReference type="InterPro" id="IPR019734">
    <property type="entry name" value="TPR_rpt"/>
</dbReference>
<dbReference type="OrthoDB" id="221446at2"/>
<proteinExistence type="predicted"/>
<evidence type="ECO:0008006" key="6">
    <source>
        <dbReference type="Google" id="ProtNLM"/>
    </source>
</evidence>
<reference evidence="4 5" key="1">
    <citation type="submission" date="2018-07" db="EMBL/GenBank/DDBJ databases">
        <title>Comparative genomes isolates from brazilian mangrove.</title>
        <authorList>
            <person name="De Araujo J.E."/>
            <person name="Taketani R.G."/>
            <person name="Silva M.C.P."/>
            <person name="Lourenco M.V."/>
            <person name="Oliveira V.M."/>
            <person name="Andreote F.D."/>
        </authorList>
    </citation>
    <scope>NUCLEOTIDE SEQUENCE [LARGE SCALE GENOMIC DNA]</scope>
    <source>
        <strain evidence="4 5">HEX PRIS-MGV</strain>
    </source>
</reference>
<evidence type="ECO:0000256" key="1">
    <source>
        <dbReference type="ARBA" id="ARBA00022737"/>
    </source>
</evidence>
<dbReference type="InterPro" id="IPR011990">
    <property type="entry name" value="TPR-like_helical_dom_sf"/>
</dbReference>
<dbReference type="Pfam" id="PF13432">
    <property type="entry name" value="TPR_16"/>
    <property type="match status" value="2"/>
</dbReference>
<dbReference type="SMART" id="SM00028">
    <property type="entry name" value="TPR"/>
    <property type="match status" value="7"/>
</dbReference>
<evidence type="ECO:0000313" key="4">
    <source>
        <dbReference type="EMBL" id="RCS46346.1"/>
    </source>
</evidence>
<sequence>MLARLNYRFIALLFVALALFAAIVHGIHTVQLSRHTASFLREARRVRSEGRMLDALAHYRRYTLVAPNDVAALTEFGYLLRDAGSPDQAYLILSRSFQIDPNQDGLCLALVDLAIALQRFADARDYLANVLIPASPDDPELLGKLAVCQAGLGEFRQACDNLEHAIKGDPSNIGLYLRLANLQNSSLNSYGDAKVTLDEMVANNVRDPLAYVARGHWVMSAVSGNAVDGQGRTGGGALQTLESHRYAEVQSDLNEALQLAPASVDANLLGAELALTQMDLDKAVEFATRAKRIAANEPYPVRLLVRVASLKGDHNKAIEVAREGLKNWPNDFQLQWMLANLLIDGQKIDDALPVIEHLRVLSPDPSLIALLEARVLAVEGKWRESAKLVEQNRARLMNWPAIASRADFHLGRCYQQLARPDQELNAYRRALAVDPNSRDLRLAVANALRNSNKFDEAFEEYRAIVEGGSQGAEDEKKGVPLEAVVNYFRLLVREESLKTNGKSLERVVDAMDRLEERNPGIMYLPILRAELYVAQGDLEKASKLIHDARGNNPELFDFFSAEVMLACQKEDWDAVDRLLAEGKETFDKDPRFWMLSGKSAVLRYGIESGDTIRDIAKDESLKSSKSYSDVLSYLASLAFWIQDAELTKELGQQVIAAEPNQLAIRLLLLESAFREKNLADVAPLLAEVEVIDGRHATWNYGEAMRLVLEVQAADGKDEDRKVLKAFAHLADAQKLRPGWGRAITFEAQLLELQGQEDMALSKYLDAISLGERDPKALQRATFLLFQRGRYAEVDRLLGQLNENGSSLSTELLHTGAEAAIQMGKLGRALQLAQDFAETSERSEDHVWLAQLLVMLDRHDEAEAEMKKASELAPSQPGPWLGMVGIYARRNQRELAIKAMEDGSKELEDSQKDLFLGQCYEILGERGKAEASYLAATQNQPDSIQAQVSLVNFYLRNSRRVEARRELQVLLERDEIETDMACWARRNLAIQLATEPNEENTKLALDLLDENEKEVGKIKGDQIARASILASLPSEASRLEAIKVLEAVGIGNLSLDEQFLLAKLYARHGQLQKATHLLRQLAIRSSADPKYLRTYVAALIQVGEESEAILWLDKLREASPNHFTTVDLESRVLFARQRYEQIPSLLNSWLNLEASAEEKGISGRTVQLEWVLSRLEGFAAELKKEEKASVAESFEIEALGLRDGLDEPQMKLERAIGLAARGNMPASVTLLKDLPGKVPARDLGRAVSYLVALGPDGDLLKDIEQLLTAAKQEYASDKAISSVMADVLLMEGKFMDAQEIYLKIIEEDPADVHALNNCALAMVYAGVKSEEAIHLASEAIASKGELPPLLDTRGMAYLAAGKNELAIQDFQTAIANSPQPEYYFHLALAQKAAGMMKESNASFDVIRYRKFNELQLHPTERGAYEELSAVE</sequence>
<dbReference type="RefSeq" id="WP_114369615.1">
    <property type="nucleotide sequence ID" value="NZ_QPEX01000030.1"/>
</dbReference>
<organism evidence="4 5">
    <name type="scientific">Bremerella cremea</name>
    <dbReference type="NCBI Taxonomy" id="1031537"/>
    <lineage>
        <taxon>Bacteria</taxon>
        <taxon>Pseudomonadati</taxon>
        <taxon>Planctomycetota</taxon>
        <taxon>Planctomycetia</taxon>
        <taxon>Pirellulales</taxon>
        <taxon>Pirellulaceae</taxon>
        <taxon>Bremerella</taxon>
    </lineage>
</organism>
<gene>
    <name evidence="4" type="ORF">DTL42_15370</name>
</gene>
<accession>A0A368KST8</accession>
<dbReference type="SUPFAM" id="SSF48452">
    <property type="entry name" value="TPR-like"/>
    <property type="match status" value="5"/>
</dbReference>